<dbReference type="Proteomes" id="UP001328107">
    <property type="component" value="Unassembled WGS sequence"/>
</dbReference>
<gene>
    <name evidence="2" type="ORF">PMAYCL1PPCAC_21702</name>
</gene>
<evidence type="ECO:0000313" key="2">
    <source>
        <dbReference type="EMBL" id="GMR51507.1"/>
    </source>
</evidence>
<proteinExistence type="predicted"/>
<sequence length="586" mass="66208">RMVPPIVHIVLLWIHLKGVICSPGAVHANTMGGSFPIRVYTLKTFHGTFLRHREMSNSNDVELSPKKDECSQWYFGRVYEKVRFTPYCSQDKFLRVNSDGVVDVSAEGPGMAWTPHRNDDQSWSFLSDNKEFLSAFNNISVRTVKHVNVSAHFWLEYTVPILSPALNASVNGYIKTANGTFLQRSFSDAEIGFVDTTPTRTSFGLWTIEEQGDGSVTIRTYRSERARELLDTFDGSAIVANVNPARRTKWMQLKNADGSLSFIGDKGGFLSADINGTVHTVNDCLDSTCNFYLDHATIHREIIATPSYSNLKSIIGNRYIKTTDGNYLRKPPPMADFVVDSGRINKQIHMDSCALWDIQIYFDEVALSPQCARTKDLHSDDSGLVNLNDVWKGDYKMNKYDPITYWIPIKNNDSTWSFIDSHGAFLATGKDGSVFTVPDELEAGHLIIEPLPNPSNPNLPSDLRASREIAGTNCIMLLNTSYISYDHFYQPRVSSECTEDHLWYIENHDGKVALKGHASGEYVLAEDDNIIDLTDKLDENVLLIPVIHGNGWAFQTVYGTWLHAQSNGQLWHEWDTEVIFTLRRWK</sequence>
<evidence type="ECO:0000313" key="3">
    <source>
        <dbReference type="Proteomes" id="UP001328107"/>
    </source>
</evidence>
<dbReference type="AlphaFoldDB" id="A0AAN5I463"/>
<evidence type="ECO:0000256" key="1">
    <source>
        <dbReference type="SAM" id="SignalP"/>
    </source>
</evidence>
<keyword evidence="1" id="KW-0732">Signal</keyword>
<feature type="non-terminal residue" evidence="2">
    <location>
        <position position="586"/>
    </location>
</feature>
<dbReference type="GO" id="GO:0030041">
    <property type="term" value="P:actin filament polymerization"/>
    <property type="evidence" value="ECO:0007669"/>
    <property type="project" value="TreeGrafter"/>
</dbReference>
<dbReference type="PANTHER" id="PTHR33351:SF1">
    <property type="entry name" value="IG-LIKE DOMAIN-CONTAINING PROTEIN-RELATED"/>
    <property type="match status" value="1"/>
</dbReference>
<dbReference type="EMBL" id="BTRK01000005">
    <property type="protein sequence ID" value="GMR51507.1"/>
    <property type="molecule type" value="Genomic_DNA"/>
</dbReference>
<dbReference type="GO" id="GO:0051015">
    <property type="term" value="F:actin filament binding"/>
    <property type="evidence" value="ECO:0007669"/>
    <property type="project" value="TreeGrafter"/>
</dbReference>
<accession>A0AAN5I463</accession>
<protein>
    <recommendedName>
        <fullName evidence="4">Ricin B lectin domain-containing protein</fullName>
    </recommendedName>
</protein>
<dbReference type="SUPFAM" id="SSF50405">
    <property type="entry name" value="Actin-crosslinking proteins"/>
    <property type="match status" value="3"/>
</dbReference>
<comment type="caution">
    <text evidence="2">The sequence shown here is derived from an EMBL/GenBank/DDBJ whole genome shotgun (WGS) entry which is preliminary data.</text>
</comment>
<evidence type="ECO:0008006" key="4">
    <source>
        <dbReference type="Google" id="ProtNLM"/>
    </source>
</evidence>
<keyword evidence="3" id="KW-1185">Reference proteome</keyword>
<feature type="chain" id="PRO_5043033359" description="Ricin B lectin domain-containing protein" evidence="1">
    <location>
        <begin position="22"/>
        <end position="586"/>
    </location>
</feature>
<dbReference type="GO" id="GO:0015629">
    <property type="term" value="C:actin cytoskeleton"/>
    <property type="evidence" value="ECO:0007669"/>
    <property type="project" value="TreeGrafter"/>
</dbReference>
<organism evidence="2 3">
    <name type="scientific">Pristionchus mayeri</name>
    <dbReference type="NCBI Taxonomy" id="1317129"/>
    <lineage>
        <taxon>Eukaryota</taxon>
        <taxon>Metazoa</taxon>
        <taxon>Ecdysozoa</taxon>
        <taxon>Nematoda</taxon>
        <taxon>Chromadorea</taxon>
        <taxon>Rhabditida</taxon>
        <taxon>Rhabditina</taxon>
        <taxon>Diplogasteromorpha</taxon>
        <taxon>Diplogasteroidea</taxon>
        <taxon>Neodiplogasteridae</taxon>
        <taxon>Pristionchus</taxon>
    </lineage>
</organism>
<feature type="non-terminal residue" evidence="2">
    <location>
        <position position="1"/>
    </location>
</feature>
<feature type="signal peptide" evidence="1">
    <location>
        <begin position="1"/>
        <end position="21"/>
    </location>
</feature>
<dbReference type="InterPro" id="IPR052883">
    <property type="entry name" value="Hisactophilin"/>
</dbReference>
<name>A0AAN5I463_9BILA</name>
<dbReference type="PANTHER" id="PTHR33351">
    <property type="entry name" value="HISACTOPHILIN-1-RELATED"/>
    <property type="match status" value="1"/>
</dbReference>
<dbReference type="InterPro" id="IPR008999">
    <property type="entry name" value="Actin-crosslinking"/>
</dbReference>
<reference evidence="3" key="1">
    <citation type="submission" date="2022-10" db="EMBL/GenBank/DDBJ databases">
        <title>Genome assembly of Pristionchus species.</title>
        <authorList>
            <person name="Yoshida K."/>
            <person name="Sommer R.J."/>
        </authorList>
    </citation>
    <scope>NUCLEOTIDE SEQUENCE [LARGE SCALE GENOMIC DNA]</scope>
    <source>
        <strain evidence="3">RS5460</strain>
    </source>
</reference>
<dbReference type="Gene3D" id="2.80.10.50">
    <property type="match status" value="3"/>
</dbReference>